<dbReference type="NCBIfam" id="TIGR02346">
    <property type="entry name" value="chap_CCT_theta"/>
    <property type="match status" value="1"/>
</dbReference>
<dbReference type="InterPro" id="IPR002423">
    <property type="entry name" value="Cpn60/GroEL/TCP-1"/>
</dbReference>
<dbReference type="SUPFAM" id="SSF48592">
    <property type="entry name" value="GroEL equatorial domain-like"/>
    <property type="match status" value="1"/>
</dbReference>
<dbReference type="InterPro" id="IPR027413">
    <property type="entry name" value="GROEL-like_equatorial_sf"/>
</dbReference>
<organism evidence="9 10">
    <name type="scientific">Ascoidea rubescens DSM 1968</name>
    <dbReference type="NCBI Taxonomy" id="1344418"/>
    <lineage>
        <taxon>Eukaryota</taxon>
        <taxon>Fungi</taxon>
        <taxon>Dikarya</taxon>
        <taxon>Ascomycota</taxon>
        <taxon>Saccharomycotina</taxon>
        <taxon>Saccharomycetes</taxon>
        <taxon>Ascoideaceae</taxon>
        <taxon>Ascoidea</taxon>
    </lineage>
</organism>
<keyword evidence="5 8" id="KW-0067">ATP-binding</keyword>
<keyword evidence="4 8" id="KW-0547">Nucleotide-binding</keyword>
<dbReference type="PANTHER" id="PTHR11353">
    <property type="entry name" value="CHAPERONIN"/>
    <property type="match status" value="1"/>
</dbReference>
<dbReference type="SUPFAM" id="SSF52029">
    <property type="entry name" value="GroEL apical domain-like"/>
    <property type="match status" value="1"/>
</dbReference>
<dbReference type="GO" id="GO:0005524">
    <property type="term" value="F:ATP binding"/>
    <property type="evidence" value="ECO:0007669"/>
    <property type="project" value="UniProtKB-KW"/>
</dbReference>
<dbReference type="InterPro" id="IPR027410">
    <property type="entry name" value="TCP-1-like_intermed_sf"/>
</dbReference>
<evidence type="ECO:0000256" key="3">
    <source>
        <dbReference type="ARBA" id="ARBA00022490"/>
    </source>
</evidence>
<dbReference type="EMBL" id="KV454482">
    <property type="protein sequence ID" value="ODV60358.1"/>
    <property type="molecule type" value="Genomic_DNA"/>
</dbReference>
<gene>
    <name evidence="9" type="ORF">ASCRUDRAFT_47506</name>
</gene>
<dbReference type="FunCoup" id="A0A1D2VF95">
    <property type="interactions" value="1574"/>
</dbReference>
<evidence type="ECO:0000256" key="2">
    <source>
        <dbReference type="ARBA" id="ARBA00008020"/>
    </source>
</evidence>
<dbReference type="PROSITE" id="PS00750">
    <property type="entry name" value="TCP1_1"/>
    <property type="match status" value="1"/>
</dbReference>
<keyword evidence="10" id="KW-1185">Reference proteome</keyword>
<dbReference type="Pfam" id="PF00118">
    <property type="entry name" value="Cpn60_TCP1"/>
    <property type="match status" value="1"/>
</dbReference>
<dbReference type="Gene3D" id="3.30.260.10">
    <property type="entry name" value="TCP-1-like chaperonin intermediate domain"/>
    <property type="match status" value="1"/>
</dbReference>
<accession>A0A1D2VF95</accession>
<dbReference type="RefSeq" id="XP_020046665.1">
    <property type="nucleotide sequence ID" value="XM_020191064.1"/>
</dbReference>
<evidence type="ECO:0000256" key="8">
    <source>
        <dbReference type="RuleBase" id="RU004187"/>
    </source>
</evidence>
<dbReference type="GO" id="GO:0140662">
    <property type="term" value="F:ATP-dependent protein folding chaperone"/>
    <property type="evidence" value="ECO:0007669"/>
    <property type="project" value="InterPro"/>
</dbReference>
<dbReference type="Proteomes" id="UP000095038">
    <property type="component" value="Unassembled WGS sequence"/>
</dbReference>
<dbReference type="PRINTS" id="PR00304">
    <property type="entry name" value="TCOMPLEXTCP1"/>
</dbReference>
<dbReference type="OrthoDB" id="1748577at2759"/>
<proteinExistence type="inferred from homology"/>
<name>A0A1D2VF95_9ASCO</name>
<evidence type="ECO:0000256" key="1">
    <source>
        <dbReference type="ARBA" id="ARBA00004496"/>
    </source>
</evidence>
<evidence type="ECO:0000256" key="7">
    <source>
        <dbReference type="ARBA" id="ARBA00029602"/>
    </source>
</evidence>
<dbReference type="GO" id="GO:0005832">
    <property type="term" value="C:chaperonin-containing T-complex"/>
    <property type="evidence" value="ECO:0007669"/>
    <property type="project" value="EnsemblFungi"/>
</dbReference>
<dbReference type="InterPro" id="IPR002194">
    <property type="entry name" value="Chaperonin_TCP-1_CS"/>
</dbReference>
<evidence type="ECO:0000256" key="6">
    <source>
        <dbReference type="ARBA" id="ARBA00023186"/>
    </source>
</evidence>
<dbReference type="CDD" id="cd03341">
    <property type="entry name" value="TCP1_theta"/>
    <property type="match status" value="1"/>
</dbReference>
<dbReference type="InterPro" id="IPR012721">
    <property type="entry name" value="Chap_CCT_theta"/>
</dbReference>
<dbReference type="STRING" id="1344418.A0A1D2VF95"/>
<dbReference type="GO" id="GO:0016887">
    <property type="term" value="F:ATP hydrolysis activity"/>
    <property type="evidence" value="ECO:0007669"/>
    <property type="project" value="InterPro"/>
</dbReference>
<evidence type="ECO:0000313" key="9">
    <source>
        <dbReference type="EMBL" id="ODV60358.1"/>
    </source>
</evidence>
<keyword evidence="6 8" id="KW-0143">Chaperone</keyword>
<dbReference type="FunFam" id="3.50.7.10:FF:000008">
    <property type="entry name" value="T-complex protein 1 subunit theta"/>
    <property type="match status" value="1"/>
</dbReference>
<dbReference type="InterPro" id="IPR027409">
    <property type="entry name" value="GroEL-like_apical_dom_sf"/>
</dbReference>
<dbReference type="AlphaFoldDB" id="A0A1D2VF95"/>
<dbReference type="SUPFAM" id="SSF54849">
    <property type="entry name" value="GroEL-intermediate domain like"/>
    <property type="match status" value="1"/>
</dbReference>
<protein>
    <recommendedName>
        <fullName evidence="7">CCT-theta</fullName>
    </recommendedName>
</protein>
<dbReference type="InterPro" id="IPR017998">
    <property type="entry name" value="Chaperone_TCP-1"/>
</dbReference>
<comment type="similarity">
    <text evidence="2 8">Belongs to the TCP-1 chaperonin family.</text>
</comment>
<evidence type="ECO:0000313" key="10">
    <source>
        <dbReference type="Proteomes" id="UP000095038"/>
    </source>
</evidence>
<dbReference type="Gene3D" id="3.50.7.10">
    <property type="entry name" value="GroEL"/>
    <property type="match status" value="1"/>
</dbReference>
<dbReference type="GeneID" id="30964700"/>
<dbReference type="GO" id="GO:0051082">
    <property type="term" value="F:unfolded protein binding"/>
    <property type="evidence" value="ECO:0007669"/>
    <property type="project" value="EnsemblFungi"/>
</dbReference>
<evidence type="ECO:0000256" key="5">
    <source>
        <dbReference type="ARBA" id="ARBA00022840"/>
    </source>
</evidence>
<dbReference type="InParanoid" id="A0A1D2VF95"/>
<keyword evidence="3" id="KW-0963">Cytoplasm</keyword>
<sequence>MSLRLPANQTAGLFKNGYKSYSSADGAVGRNVEAVNEITNILLTSMGPCGKNKIIVNHLQNIFITNDCSTILGQLDVVHPIVKILIMATQQQKDEFGDNSNFLLNFASELLKNSLHLINLGLKPIEIIQGYNKAKNFILNDESINQILSIDKITNFLSKSQLTKIIKPVVASKQYGSEDFLANLIIDSVLNEYIIKNFNVDSIRVVKIMGSTLLNSFAIKGMVFPREPEGHVKSILNKSKVAVFTCPIDISATETKGTVLLHNAQEMLDFSKGEENQLDSIIKQIANTGIKVIIANQNIGELPLHYLNRYNILALRVPSKFDLRRICRVCGATPLARLGPPMPEEMGTIDIVQTKEIGGDRVTVFQQENDTSLTSTIVIRGATKNNLDDIERAIDDGISAIKGLTKDQNLCPGAGATETHLYHLLNQFGDNSSDILQLPIKQFAKSFEIIPRVLSDTAGLNTTEVLPKLFAKHSLVSNKKQAENDSENNNEADDGLFYGIDIENENGDGITDIRENGIYDLLCSKKNAISLATEAVNTILSVDQIIVAKRAGGPQMPQQPKPGNWDMAD</sequence>
<comment type="subcellular location">
    <subcellularLocation>
        <location evidence="1">Cytoplasm</location>
    </subcellularLocation>
</comment>
<reference evidence="10" key="1">
    <citation type="submission" date="2016-05" db="EMBL/GenBank/DDBJ databases">
        <title>Comparative genomics of biotechnologically important yeasts.</title>
        <authorList>
            <consortium name="DOE Joint Genome Institute"/>
            <person name="Riley R."/>
            <person name="Haridas S."/>
            <person name="Wolfe K.H."/>
            <person name="Lopes M.R."/>
            <person name="Hittinger C.T."/>
            <person name="Goker M."/>
            <person name="Salamov A."/>
            <person name="Wisecaver J."/>
            <person name="Long T.M."/>
            <person name="Aerts A.L."/>
            <person name="Barry K."/>
            <person name="Choi C."/>
            <person name="Clum A."/>
            <person name="Coughlan A.Y."/>
            <person name="Deshpande S."/>
            <person name="Douglass A.P."/>
            <person name="Hanson S.J."/>
            <person name="Klenk H.-P."/>
            <person name="Labutti K."/>
            <person name="Lapidus A."/>
            <person name="Lindquist E."/>
            <person name="Lipzen A."/>
            <person name="Meier-Kolthoff J.P."/>
            <person name="Ohm R.A."/>
            <person name="Otillar R.P."/>
            <person name="Pangilinan J."/>
            <person name="Peng Y."/>
            <person name="Rokas A."/>
            <person name="Rosa C.A."/>
            <person name="Scheuner C."/>
            <person name="Sibirny A.A."/>
            <person name="Slot J.C."/>
            <person name="Stielow J.B."/>
            <person name="Sun H."/>
            <person name="Kurtzman C.P."/>
            <person name="Blackwell M."/>
            <person name="Grigoriev I.V."/>
            <person name="Jeffries T.W."/>
        </authorList>
    </citation>
    <scope>NUCLEOTIDE SEQUENCE [LARGE SCALE GENOMIC DNA]</scope>
    <source>
        <strain evidence="10">DSM 1968</strain>
    </source>
</reference>
<evidence type="ECO:0000256" key="4">
    <source>
        <dbReference type="ARBA" id="ARBA00022741"/>
    </source>
</evidence>
<dbReference type="Gene3D" id="1.10.560.10">
    <property type="entry name" value="GroEL-like equatorial domain"/>
    <property type="match status" value="1"/>
</dbReference>